<dbReference type="InterPro" id="IPR041577">
    <property type="entry name" value="RT_RNaseH_2"/>
</dbReference>
<keyword evidence="6" id="KW-0511">Multifunctional enzyme</keyword>
<protein>
    <recommendedName>
        <fullName evidence="1">RNA-directed DNA polymerase</fullName>
        <ecNumber evidence="1">2.7.7.49</ecNumber>
    </recommendedName>
</protein>
<dbReference type="SUPFAM" id="SSF56672">
    <property type="entry name" value="DNA/RNA polymerases"/>
    <property type="match status" value="1"/>
</dbReference>
<evidence type="ECO:0000256" key="5">
    <source>
        <dbReference type="ARBA" id="ARBA00022759"/>
    </source>
</evidence>
<evidence type="ECO:0000313" key="9">
    <source>
        <dbReference type="Proteomes" id="UP000801492"/>
    </source>
</evidence>
<dbReference type="InterPro" id="IPR043128">
    <property type="entry name" value="Rev_trsase/Diguanyl_cyclase"/>
</dbReference>
<dbReference type="Gene3D" id="4.10.60.10">
    <property type="entry name" value="Zinc finger, CCHC-type"/>
    <property type="match status" value="1"/>
</dbReference>
<keyword evidence="9" id="KW-1185">Reference proteome</keyword>
<dbReference type="InterPro" id="IPR043502">
    <property type="entry name" value="DNA/RNA_pol_sf"/>
</dbReference>
<keyword evidence="5" id="KW-0255">Endonuclease</keyword>
<organism evidence="8 9">
    <name type="scientific">Ignelater luminosus</name>
    <name type="common">Cucubano</name>
    <name type="synonym">Pyrophorus luminosus</name>
    <dbReference type="NCBI Taxonomy" id="2038154"/>
    <lineage>
        <taxon>Eukaryota</taxon>
        <taxon>Metazoa</taxon>
        <taxon>Ecdysozoa</taxon>
        <taxon>Arthropoda</taxon>
        <taxon>Hexapoda</taxon>
        <taxon>Insecta</taxon>
        <taxon>Pterygota</taxon>
        <taxon>Neoptera</taxon>
        <taxon>Endopterygota</taxon>
        <taxon>Coleoptera</taxon>
        <taxon>Polyphaga</taxon>
        <taxon>Elateriformia</taxon>
        <taxon>Elateroidea</taxon>
        <taxon>Elateridae</taxon>
        <taxon>Agrypninae</taxon>
        <taxon>Pyrophorini</taxon>
        <taxon>Ignelater</taxon>
    </lineage>
</organism>
<keyword evidence="5" id="KW-0378">Hydrolase</keyword>
<dbReference type="FunFam" id="3.30.70.270:FF:000020">
    <property type="entry name" value="Transposon Tf2-6 polyprotein-like Protein"/>
    <property type="match status" value="1"/>
</dbReference>
<evidence type="ECO:0000313" key="8">
    <source>
        <dbReference type="EMBL" id="KAF2902186.1"/>
    </source>
</evidence>
<dbReference type="PANTHER" id="PTHR37984:SF5">
    <property type="entry name" value="PROTEIN NYNRIN-LIKE"/>
    <property type="match status" value="1"/>
</dbReference>
<dbReference type="OrthoDB" id="6783097at2759"/>
<dbReference type="Gene3D" id="3.30.70.270">
    <property type="match status" value="1"/>
</dbReference>
<dbReference type="Gene3D" id="2.40.70.10">
    <property type="entry name" value="Acid Proteases"/>
    <property type="match status" value="1"/>
</dbReference>
<comment type="caution">
    <text evidence="8">The sequence shown here is derived from an EMBL/GenBank/DDBJ whole genome shotgun (WGS) entry which is preliminary data.</text>
</comment>
<evidence type="ECO:0000256" key="2">
    <source>
        <dbReference type="ARBA" id="ARBA00022679"/>
    </source>
</evidence>
<name>A0A8K0DDM9_IGNLU</name>
<dbReference type="EMBL" id="VTPC01001375">
    <property type="protein sequence ID" value="KAF2902186.1"/>
    <property type="molecule type" value="Genomic_DNA"/>
</dbReference>
<dbReference type="Pfam" id="PF17919">
    <property type="entry name" value="RT_RNaseH_2"/>
    <property type="match status" value="1"/>
</dbReference>
<gene>
    <name evidence="8" type="ORF">ILUMI_04000</name>
</gene>
<dbReference type="InterPro" id="IPR021109">
    <property type="entry name" value="Peptidase_aspartic_dom_sf"/>
</dbReference>
<evidence type="ECO:0000256" key="1">
    <source>
        <dbReference type="ARBA" id="ARBA00012493"/>
    </source>
</evidence>
<proteinExistence type="predicted"/>
<reference evidence="8" key="1">
    <citation type="submission" date="2019-08" db="EMBL/GenBank/DDBJ databases">
        <title>The genome of the North American firefly Photinus pyralis.</title>
        <authorList>
            <consortium name="Photinus pyralis genome working group"/>
            <person name="Fallon T.R."/>
            <person name="Sander Lower S.E."/>
            <person name="Weng J.-K."/>
        </authorList>
    </citation>
    <scope>NUCLEOTIDE SEQUENCE</scope>
    <source>
        <strain evidence="8">TRF0915ILg1</strain>
        <tissue evidence="8">Whole body</tissue>
    </source>
</reference>
<evidence type="ECO:0000256" key="3">
    <source>
        <dbReference type="ARBA" id="ARBA00022695"/>
    </source>
</evidence>
<sequence>MTTSTVTLSNEQFQILLERIANPAPVSASAVISPPEMGNFSKCGSRFSGKTTEDVQAFIDAITVYKKCAQISDANALKGLPMLLDGLAAAWFQGANSLFQTWYEAIDGLKNAFGKKLLPHRISRDLFAREQRDDEPTDVFVSTSRALLAQLPETPVLDETHKLNMICGLLSSRIRKNIPRGQVTDFTKLIEKARAVEVNFAEDQECKQKQRPERPKCHYCHNFGHVQSECRKYANKAKSTEEKKEERTPGRPQIVCYGCRQPDHVPAVTSLEVLCLDTGEQIPRLLIKVDVVGLHGLAYVDSGARCSIAGNKLYQHLKTVGYATVPTQVTLVLADGVSQLVNAEKLRVPINVEGKLIETAFVAIPGHIQNKTLLGVDFITEANIIMDIPRWRWFFAERPEEHYEFHAEPGTPTTVAIDAADVVTLRAEEGFHLNHKERNQLSELLEQHADIFGRIVEATPFAEHTIKVTDDSPIAFPPYRLSSSRKAAPKLKYLGHVITADGISVDPEKIQAICSRPAPKDVKGLLSWLQTGSWFRRFIPNFAQVVQPLTILTRKNTRWTRGSAQQEAFDTLKQLLTSTPILRTVDDTLPFRLKTDASAYALGACLLQEEGSEERPI</sequence>
<dbReference type="AlphaFoldDB" id="A0A8K0DDM9"/>
<dbReference type="InterPro" id="IPR050951">
    <property type="entry name" value="Retrovirus_Pol_polyprotein"/>
</dbReference>
<evidence type="ECO:0000256" key="4">
    <source>
        <dbReference type="ARBA" id="ARBA00022722"/>
    </source>
</evidence>
<keyword evidence="2" id="KW-0808">Transferase</keyword>
<dbReference type="GO" id="GO:0004519">
    <property type="term" value="F:endonuclease activity"/>
    <property type="evidence" value="ECO:0007669"/>
    <property type="project" value="UniProtKB-KW"/>
</dbReference>
<dbReference type="PANTHER" id="PTHR37984">
    <property type="entry name" value="PROTEIN CBG26694"/>
    <property type="match status" value="1"/>
</dbReference>
<keyword evidence="4" id="KW-0540">Nuclease</keyword>
<feature type="domain" description="Reverse transcriptase/retrotransposon-derived protein RNase H-like" evidence="7">
    <location>
        <begin position="563"/>
        <end position="617"/>
    </location>
</feature>
<dbReference type="GO" id="GO:0003964">
    <property type="term" value="F:RNA-directed DNA polymerase activity"/>
    <property type="evidence" value="ECO:0007669"/>
    <property type="project" value="UniProtKB-EC"/>
</dbReference>
<keyword evidence="3" id="KW-0548">Nucleotidyltransferase</keyword>
<evidence type="ECO:0000259" key="7">
    <source>
        <dbReference type="Pfam" id="PF17919"/>
    </source>
</evidence>
<dbReference type="EC" id="2.7.7.49" evidence="1"/>
<evidence type="ECO:0000256" key="6">
    <source>
        <dbReference type="ARBA" id="ARBA00023268"/>
    </source>
</evidence>
<accession>A0A8K0DDM9</accession>
<dbReference type="Proteomes" id="UP000801492">
    <property type="component" value="Unassembled WGS sequence"/>
</dbReference>